<dbReference type="EMBL" id="BAABIS010000001">
    <property type="protein sequence ID" value="GAA4835548.1"/>
    <property type="molecule type" value="Genomic_DNA"/>
</dbReference>
<keyword evidence="3" id="KW-1185">Reference proteome</keyword>
<name>A0ABP9D956_9ACTN</name>
<protein>
    <submittedName>
        <fullName evidence="2">Uncharacterized protein</fullName>
    </submittedName>
</protein>
<accession>A0ABP9D956</accession>
<feature type="compositionally biased region" description="Basic residues" evidence="1">
    <location>
        <begin position="68"/>
        <end position="77"/>
    </location>
</feature>
<feature type="compositionally biased region" description="Basic and acidic residues" evidence="1">
    <location>
        <begin position="51"/>
        <end position="65"/>
    </location>
</feature>
<comment type="caution">
    <text evidence="2">The sequence shown here is derived from an EMBL/GenBank/DDBJ whole genome shotgun (WGS) entry which is preliminary data.</text>
</comment>
<organism evidence="2 3">
    <name type="scientific">Kitasatospora terrestris</name>
    <dbReference type="NCBI Taxonomy" id="258051"/>
    <lineage>
        <taxon>Bacteria</taxon>
        <taxon>Bacillati</taxon>
        <taxon>Actinomycetota</taxon>
        <taxon>Actinomycetes</taxon>
        <taxon>Kitasatosporales</taxon>
        <taxon>Streptomycetaceae</taxon>
        <taxon>Kitasatospora</taxon>
    </lineage>
</organism>
<sequence length="94" mass="10058">MGRAELASAVDWVTATVAVPRVRAAATAAARAVLRVIRFLPPSRGCWGKPVRREDARGGRGDGSIRRTNSRIRRNRGGRPAGLRRGGERGGAID</sequence>
<reference evidence="3" key="1">
    <citation type="journal article" date="2019" name="Int. J. Syst. Evol. Microbiol.">
        <title>The Global Catalogue of Microorganisms (GCM) 10K type strain sequencing project: providing services to taxonomists for standard genome sequencing and annotation.</title>
        <authorList>
            <consortium name="The Broad Institute Genomics Platform"/>
            <consortium name="The Broad Institute Genome Sequencing Center for Infectious Disease"/>
            <person name="Wu L."/>
            <person name="Ma J."/>
        </authorList>
    </citation>
    <scope>NUCLEOTIDE SEQUENCE [LARGE SCALE GENOMIC DNA]</scope>
    <source>
        <strain evidence="3">JCM 13006</strain>
    </source>
</reference>
<feature type="region of interest" description="Disordered" evidence="1">
    <location>
        <begin position="50"/>
        <end position="94"/>
    </location>
</feature>
<evidence type="ECO:0000313" key="3">
    <source>
        <dbReference type="Proteomes" id="UP001501752"/>
    </source>
</evidence>
<dbReference type="Proteomes" id="UP001501752">
    <property type="component" value="Unassembled WGS sequence"/>
</dbReference>
<gene>
    <name evidence="2" type="ORF">GCM10023235_07860</name>
</gene>
<proteinExistence type="predicted"/>
<evidence type="ECO:0000256" key="1">
    <source>
        <dbReference type="SAM" id="MobiDB-lite"/>
    </source>
</evidence>
<evidence type="ECO:0000313" key="2">
    <source>
        <dbReference type="EMBL" id="GAA4835548.1"/>
    </source>
</evidence>